<dbReference type="AlphaFoldDB" id="A0A557RHB4"/>
<dbReference type="Pfam" id="PF05099">
    <property type="entry name" value="TerB"/>
    <property type="match status" value="1"/>
</dbReference>
<comment type="caution">
    <text evidence="2">The sequence shown here is derived from an EMBL/GenBank/DDBJ whole genome shotgun (WGS) entry which is preliminary data.</text>
</comment>
<keyword evidence="3" id="KW-1185">Reference proteome</keyword>
<evidence type="ECO:0000259" key="1">
    <source>
        <dbReference type="Pfam" id="PF05099"/>
    </source>
</evidence>
<dbReference type="EMBL" id="VMKP01000003">
    <property type="protein sequence ID" value="TVO64567.1"/>
    <property type="molecule type" value="Genomic_DNA"/>
</dbReference>
<evidence type="ECO:0000313" key="3">
    <source>
        <dbReference type="Proteomes" id="UP000316688"/>
    </source>
</evidence>
<feature type="domain" description="Co-chaperone DjlA N-terminal" evidence="1">
    <location>
        <begin position="29"/>
        <end position="145"/>
    </location>
</feature>
<evidence type="ECO:0000313" key="2">
    <source>
        <dbReference type="EMBL" id="TVO64567.1"/>
    </source>
</evidence>
<dbReference type="InterPro" id="IPR007791">
    <property type="entry name" value="DjlA_N"/>
</dbReference>
<protein>
    <submittedName>
        <fullName evidence="2">TerB family tellurite resistance protein</fullName>
    </submittedName>
</protein>
<dbReference type="RefSeq" id="WP_069134196.1">
    <property type="nucleotide sequence ID" value="NZ_VMKP01000003.1"/>
</dbReference>
<sequence length="165" mass="19157">MIEAIKQFYETRINPGAATADDPEPHRLQLATAALLIEMAQADNQRHSVEFQAIHDGIIEVFELTPEETSEVIDLADQEVHEAVDQFEFTQLINQQFDYARKCRVVELLWRVCLADAEMDRYEEHLVRKIAELLYIEHSDFIAAKLKVQRDYTATSHLGDYDDYE</sequence>
<accession>A0A557RHB4</accession>
<proteinExistence type="predicted"/>
<gene>
    <name evidence="2" type="ORF">FPL11_07925</name>
</gene>
<reference evidence="2 3" key="1">
    <citation type="submission" date="2019-07" db="EMBL/GenBank/DDBJ databases">
        <title>Reclasification of Spiribacter aquaticus.</title>
        <authorList>
            <person name="Leon M.J."/>
            <person name="Sanchez-Porro C."/>
            <person name="Ventosa A."/>
        </authorList>
    </citation>
    <scope>NUCLEOTIDE SEQUENCE [LARGE SCALE GENOMIC DNA]</scope>
    <source>
        <strain evidence="2 3">SP30</strain>
    </source>
</reference>
<dbReference type="InterPro" id="IPR029024">
    <property type="entry name" value="TerB-like"/>
</dbReference>
<organism evidence="2 3">
    <name type="scientific">Spiribacter aquaticus</name>
    <dbReference type="NCBI Taxonomy" id="1935996"/>
    <lineage>
        <taxon>Bacteria</taxon>
        <taxon>Pseudomonadati</taxon>
        <taxon>Pseudomonadota</taxon>
        <taxon>Gammaproteobacteria</taxon>
        <taxon>Chromatiales</taxon>
        <taxon>Ectothiorhodospiraceae</taxon>
        <taxon>Spiribacter</taxon>
    </lineage>
</organism>
<dbReference type="Proteomes" id="UP000316688">
    <property type="component" value="Unassembled WGS sequence"/>
</dbReference>
<dbReference type="Gene3D" id="1.10.3680.10">
    <property type="entry name" value="TerB-like"/>
    <property type="match status" value="1"/>
</dbReference>
<name>A0A557RHB4_9GAMM</name>
<dbReference type="SUPFAM" id="SSF158682">
    <property type="entry name" value="TerB-like"/>
    <property type="match status" value="1"/>
</dbReference>
<dbReference type="CDD" id="cd07313">
    <property type="entry name" value="terB_like_2"/>
    <property type="match status" value="1"/>
</dbReference>